<evidence type="ECO:0000259" key="17">
    <source>
        <dbReference type="Pfam" id="PF13802"/>
    </source>
</evidence>
<protein>
    <submittedName>
        <fullName evidence="19">Glycoside hydrolase family 31 protein</fullName>
    </submittedName>
</protein>
<evidence type="ECO:0000256" key="11">
    <source>
        <dbReference type="ARBA" id="ARBA00023316"/>
    </source>
</evidence>
<dbReference type="CDD" id="cd06602">
    <property type="entry name" value="GH31_MGAM_SI_GAA"/>
    <property type="match status" value="1"/>
</dbReference>
<evidence type="ECO:0000256" key="5">
    <source>
        <dbReference type="ARBA" id="ARBA00022525"/>
    </source>
</evidence>
<keyword evidence="7 14" id="KW-0378">Hydrolase</keyword>
<dbReference type="GO" id="GO:0000272">
    <property type="term" value="P:polysaccharide catabolic process"/>
    <property type="evidence" value="ECO:0007669"/>
    <property type="project" value="UniProtKB-KW"/>
</dbReference>
<evidence type="ECO:0000256" key="12">
    <source>
        <dbReference type="ARBA" id="ARBA00023326"/>
    </source>
</evidence>
<proteinExistence type="inferred from homology"/>
<evidence type="ECO:0000256" key="14">
    <source>
        <dbReference type="RuleBase" id="RU361185"/>
    </source>
</evidence>
<comment type="catalytic activity">
    <reaction evidence="2">
        <text>Hydrolysis of terminal, non-reducing (1-&gt;4)-linked alpha-D-glucose residues with release of alpha-D-glucose.</text>
        <dbReference type="EC" id="3.2.1.20"/>
    </reaction>
</comment>
<keyword evidence="20" id="KW-1185">Reference proteome</keyword>
<comment type="function">
    <text evidence="13">Glucosidase involved in the degradation of cellulosic biomass. Has both alpha- and beta-glucosidase activity.</text>
</comment>
<comment type="catalytic activity">
    <reaction evidence="1">
        <text>Hydrolysis of terminal, non-reducing beta-D-glucosyl residues with release of beta-D-glucose.</text>
        <dbReference type="EC" id="3.2.1.21"/>
    </reaction>
</comment>
<comment type="similarity">
    <text evidence="4 14">Belongs to the glycosyl hydrolase 31 family.</text>
</comment>
<keyword evidence="5" id="KW-0964">Secreted</keyword>
<dbReference type="GO" id="GO:0008422">
    <property type="term" value="F:beta-glucosidase activity"/>
    <property type="evidence" value="ECO:0007669"/>
    <property type="project" value="UniProtKB-EC"/>
</dbReference>
<dbReference type="AlphaFoldDB" id="A0AAE0IHJ3"/>
<dbReference type="PROSITE" id="PS00707">
    <property type="entry name" value="GLYCOSYL_HYDROL_F31_2"/>
    <property type="match status" value="1"/>
</dbReference>
<evidence type="ECO:0000256" key="1">
    <source>
        <dbReference type="ARBA" id="ARBA00000448"/>
    </source>
</evidence>
<dbReference type="CDD" id="cd14752">
    <property type="entry name" value="GH31_N"/>
    <property type="match status" value="1"/>
</dbReference>
<feature type="chain" id="PRO_5042075528" evidence="15">
    <location>
        <begin position="20"/>
        <end position="922"/>
    </location>
</feature>
<evidence type="ECO:0000256" key="8">
    <source>
        <dbReference type="ARBA" id="ARBA00023180"/>
    </source>
</evidence>
<comment type="subcellular location">
    <subcellularLocation>
        <location evidence="3">Secreted</location>
    </subcellularLocation>
</comment>
<dbReference type="InterPro" id="IPR013780">
    <property type="entry name" value="Glyco_hydro_b"/>
</dbReference>
<dbReference type="GO" id="GO:0005576">
    <property type="term" value="C:extracellular region"/>
    <property type="evidence" value="ECO:0007669"/>
    <property type="project" value="UniProtKB-SubCell"/>
</dbReference>
<evidence type="ECO:0000256" key="10">
    <source>
        <dbReference type="ARBA" id="ARBA00023295"/>
    </source>
</evidence>
<evidence type="ECO:0000259" key="16">
    <source>
        <dbReference type="Pfam" id="PF01055"/>
    </source>
</evidence>
<keyword evidence="6 15" id="KW-0732">Signal</keyword>
<dbReference type="GO" id="GO:0030246">
    <property type="term" value="F:carbohydrate binding"/>
    <property type="evidence" value="ECO:0007669"/>
    <property type="project" value="InterPro"/>
</dbReference>
<evidence type="ECO:0000256" key="7">
    <source>
        <dbReference type="ARBA" id="ARBA00022801"/>
    </source>
</evidence>
<dbReference type="PANTHER" id="PTHR22762:SF67">
    <property type="entry name" value="ALPHA_BETA-GLUCOSIDASE AGDC-RELATED"/>
    <property type="match status" value="1"/>
</dbReference>
<dbReference type="GO" id="GO:0071555">
    <property type="term" value="P:cell wall organization"/>
    <property type="evidence" value="ECO:0007669"/>
    <property type="project" value="UniProtKB-KW"/>
</dbReference>
<accession>A0AAE0IHJ3</accession>
<evidence type="ECO:0000256" key="9">
    <source>
        <dbReference type="ARBA" id="ARBA00023277"/>
    </source>
</evidence>
<dbReference type="GO" id="GO:0004558">
    <property type="term" value="F:alpha-1,4-glucosidase activity"/>
    <property type="evidence" value="ECO:0007669"/>
    <property type="project" value="UniProtKB-EC"/>
</dbReference>
<organism evidence="19 20">
    <name type="scientific">Apodospora peruviana</name>
    <dbReference type="NCBI Taxonomy" id="516989"/>
    <lineage>
        <taxon>Eukaryota</taxon>
        <taxon>Fungi</taxon>
        <taxon>Dikarya</taxon>
        <taxon>Ascomycota</taxon>
        <taxon>Pezizomycotina</taxon>
        <taxon>Sordariomycetes</taxon>
        <taxon>Sordariomycetidae</taxon>
        <taxon>Sordariales</taxon>
        <taxon>Lasiosphaeriaceae</taxon>
        <taxon>Apodospora</taxon>
    </lineage>
</organism>
<keyword evidence="8" id="KW-0325">Glycoprotein</keyword>
<name>A0AAE0IHJ3_9PEZI</name>
<dbReference type="SUPFAM" id="SSF51445">
    <property type="entry name" value="(Trans)glycosidases"/>
    <property type="match status" value="1"/>
</dbReference>
<dbReference type="Pfam" id="PF01055">
    <property type="entry name" value="Glyco_hydro_31_2nd"/>
    <property type="match status" value="1"/>
</dbReference>
<evidence type="ECO:0000256" key="4">
    <source>
        <dbReference type="ARBA" id="ARBA00007806"/>
    </source>
</evidence>
<dbReference type="InterPro" id="IPR011013">
    <property type="entry name" value="Gal_mutarotase_sf_dom"/>
</dbReference>
<reference evidence="19" key="2">
    <citation type="submission" date="2023-06" db="EMBL/GenBank/DDBJ databases">
        <authorList>
            <consortium name="Lawrence Berkeley National Laboratory"/>
            <person name="Haridas S."/>
            <person name="Hensen N."/>
            <person name="Bonometti L."/>
            <person name="Westerberg I."/>
            <person name="Brannstrom I.O."/>
            <person name="Guillou S."/>
            <person name="Cros-Aarteil S."/>
            <person name="Calhoun S."/>
            <person name="Kuo A."/>
            <person name="Mondo S."/>
            <person name="Pangilinan J."/>
            <person name="Riley R."/>
            <person name="Labutti K."/>
            <person name="Andreopoulos B."/>
            <person name="Lipzen A."/>
            <person name="Chen C."/>
            <person name="Yanf M."/>
            <person name="Daum C."/>
            <person name="Ng V."/>
            <person name="Clum A."/>
            <person name="Steindorff A."/>
            <person name="Ohm R."/>
            <person name="Martin F."/>
            <person name="Silar P."/>
            <person name="Natvig D."/>
            <person name="Lalanne C."/>
            <person name="Gautier V."/>
            <person name="Ament-Velasquez S.L."/>
            <person name="Kruys A."/>
            <person name="Hutchinson M.I."/>
            <person name="Powell A.J."/>
            <person name="Barry K."/>
            <person name="Miller A.N."/>
            <person name="Grigoriev I.V."/>
            <person name="Debuchy R."/>
            <person name="Gladieux P."/>
            <person name="Thoren M.H."/>
            <person name="Johannesson H."/>
        </authorList>
    </citation>
    <scope>NUCLEOTIDE SEQUENCE</scope>
    <source>
        <strain evidence="19">CBS 118394</strain>
    </source>
</reference>
<dbReference type="EMBL" id="JAUEDM010000002">
    <property type="protein sequence ID" value="KAK3325139.1"/>
    <property type="molecule type" value="Genomic_DNA"/>
</dbReference>
<evidence type="ECO:0000313" key="20">
    <source>
        <dbReference type="Proteomes" id="UP001283341"/>
    </source>
</evidence>
<reference evidence="19" key="1">
    <citation type="journal article" date="2023" name="Mol. Phylogenet. Evol.">
        <title>Genome-scale phylogeny and comparative genomics of the fungal order Sordariales.</title>
        <authorList>
            <person name="Hensen N."/>
            <person name="Bonometti L."/>
            <person name="Westerberg I."/>
            <person name="Brannstrom I.O."/>
            <person name="Guillou S."/>
            <person name="Cros-Aarteil S."/>
            <person name="Calhoun S."/>
            <person name="Haridas S."/>
            <person name="Kuo A."/>
            <person name="Mondo S."/>
            <person name="Pangilinan J."/>
            <person name="Riley R."/>
            <person name="LaButti K."/>
            <person name="Andreopoulos B."/>
            <person name="Lipzen A."/>
            <person name="Chen C."/>
            <person name="Yan M."/>
            <person name="Daum C."/>
            <person name="Ng V."/>
            <person name="Clum A."/>
            <person name="Steindorff A."/>
            <person name="Ohm R.A."/>
            <person name="Martin F."/>
            <person name="Silar P."/>
            <person name="Natvig D.O."/>
            <person name="Lalanne C."/>
            <person name="Gautier V."/>
            <person name="Ament-Velasquez S.L."/>
            <person name="Kruys A."/>
            <person name="Hutchinson M.I."/>
            <person name="Powell A.J."/>
            <person name="Barry K."/>
            <person name="Miller A.N."/>
            <person name="Grigoriev I.V."/>
            <person name="Debuchy R."/>
            <person name="Gladieux P."/>
            <person name="Hiltunen Thoren M."/>
            <person name="Johannesson H."/>
        </authorList>
    </citation>
    <scope>NUCLEOTIDE SEQUENCE</scope>
    <source>
        <strain evidence="19">CBS 118394</strain>
    </source>
</reference>
<dbReference type="SUPFAM" id="SSF51011">
    <property type="entry name" value="Glycosyl hydrolase domain"/>
    <property type="match status" value="1"/>
</dbReference>
<dbReference type="InterPro" id="IPR017853">
    <property type="entry name" value="GH"/>
</dbReference>
<gene>
    <name evidence="19" type="ORF">B0H66DRAFT_599324</name>
</gene>
<dbReference type="Proteomes" id="UP001283341">
    <property type="component" value="Unassembled WGS sequence"/>
</dbReference>
<dbReference type="Pfam" id="PF21365">
    <property type="entry name" value="Glyco_hydro_31_3rd"/>
    <property type="match status" value="1"/>
</dbReference>
<dbReference type="Gene3D" id="3.20.20.80">
    <property type="entry name" value="Glycosidases"/>
    <property type="match status" value="2"/>
</dbReference>
<evidence type="ECO:0000259" key="18">
    <source>
        <dbReference type="Pfam" id="PF21365"/>
    </source>
</evidence>
<dbReference type="Gene3D" id="2.60.40.1180">
    <property type="entry name" value="Golgi alpha-mannosidase II"/>
    <property type="match status" value="2"/>
</dbReference>
<feature type="domain" description="Glycoside hydrolase family 31 N-terminal" evidence="17">
    <location>
        <begin position="105"/>
        <end position="227"/>
    </location>
</feature>
<feature type="domain" description="Glycosyl hydrolase family 31 C-terminal" evidence="18">
    <location>
        <begin position="727"/>
        <end position="815"/>
    </location>
</feature>
<dbReference type="SUPFAM" id="SSF74650">
    <property type="entry name" value="Galactose mutarotase-like"/>
    <property type="match status" value="1"/>
</dbReference>
<dbReference type="InterPro" id="IPR030459">
    <property type="entry name" value="Glyco_hydro_31_CS"/>
</dbReference>
<dbReference type="PANTHER" id="PTHR22762">
    <property type="entry name" value="ALPHA-GLUCOSIDASE"/>
    <property type="match status" value="1"/>
</dbReference>
<dbReference type="InterPro" id="IPR025887">
    <property type="entry name" value="Glyco_hydro_31_N_dom"/>
</dbReference>
<evidence type="ECO:0000256" key="15">
    <source>
        <dbReference type="SAM" id="SignalP"/>
    </source>
</evidence>
<evidence type="ECO:0000313" key="19">
    <source>
        <dbReference type="EMBL" id="KAK3325139.1"/>
    </source>
</evidence>
<dbReference type="Pfam" id="PF13802">
    <property type="entry name" value="Gal_mutarotas_2"/>
    <property type="match status" value="1"/>
</dbReference>
<dbReference type="InterPro" id="IPR048395">
    <property type="entry name" value="Glyco_hydro_31_C"/>
</dbReference>
<dbReference type="InterPro" id="IPR000322">
    <property type="entry name" value="Glyco_hydro_31_TIM"/>
</dbReference>
<feature type="signal peptide" evidence="15">
    <location>
        <begin position="1"/>
        <end position="19"/>
    </location>
</feature>
<comment type="caution">
    <text evidence="19">The sequence shown here is derived from an EMBL/GenBank/DDBJ whole genome shotgun (WGS) entry which is preliminary data.</text>
</comment>
<evidence type="ECO:0000256" key="13">
    <source>
        <dbReference type="ARBA" id="ARBA00025512"/>
    </source>
</evidence>
<evidence type="ECO:0000256" key="3">
    <source>
        <dbReference type="ARBA" id="ARBA00004613"/>
    </source>
</evidence>
<feature type="domain" description="Glycoside hydrolase family 31 TIM barrel" evidence="16">
    <location>
        <begin position="277"/>
        <end position="719"/>
    </location>
</feature>
<evidence type="ECO:0000256" key="6">
    <source>
        <dbReference type="ARBA" id="ARBA00022729"/>
    </source>
</evidence>
<keyword evidence="12" id="KW-0624">Polysaccharide degradation</keyword>
<sequence>MVGSRLLGLGLLAAGFTSAAVTRDVNVASADALARCPGYKASNVKTSPTGLTADLKLAGKACNIYGTDLPNLVLQVTYETDNRLHVKILDKDNDVYQVPESVFPRPKASETSAKRSALKFNYKLNPFSFSVTRARTGEVLFDSSAAPLVFESQYLRLRTKLPTNPNLYGLGEHSDPFRLNTTNYIRTLWSQDAYGTPNGANLYGNHPVYFDHRKTGTHGVFLLNSNGMDIKIDKAGGHFGGQFLEYNTLGGVFDLYFVAGPSPIDVSRQYAEIAGLPAMMPYWGLGFHNCRYGYQDAFEVAEVVYNYSQAKIPLETMWTDIDYMDRRRVFSLDPQRFPLPMVRLLVDYLHDNDQHYIVMVDPAVAYTDYPPFERGVQDDIFLKRNNGSVWRGVVWAGVSVFPDWFSTNIAKYWNNEFATFFDKDQGVDIDALWIDMNEPSNFPCNFPCDDPDAAAVGFPPTPPPVRTPPRALPGFPCDFQPVGTNCSRSEGLSTLDASEKRDLAIRGVVTPSLKGITAHAGGQQLGLPNRNLLFPKYAIHNKAAFQDSWNAAQGGISNHTVNTDLIHENGLAEYDTHNLYGSMMSTQSREAMLTRRPGLRPFIITRSTFAGAGSKVGKWLGDNFATWDHYRWSIRGILGFASIYQVPMVGADICGFAQNTTEELCARWAQLGAFSPFYRDHNEYLPTIPQELYRWPVVAEAARKIIDIRYRLLDYIYTALHQQTVDGTPLLNPMFYLYPKDSNTYGLDLQYFYGPGVLVAPVTEKDATSVDVYLPNDIFYDWYTHEKIQGRGRNIRVADQSLTDIPLYLRGGVIVPLRTKSAMTTTELREQDFELLIPVGSDGKAQGQLYLDDGVSLEQKGTTNIKFVYTNGVLTATGTWGYETKVKITKVTLIGAGKGGKGKTIKVVSQELKKDFVLKINP</sequence>
<evidence type="ECO:0000256" key="2">
    <source>
        <dbReference type="ARBA" id="ARBA00001657"/>
    </source>
</evidence>
<keyword evidence="10 14" id="KW-0326">Glycosidase</keyword>
<keyword evidence="9" id="KW-0119">Carbohydrate metabolism</keyword>
<keyword evidence="11" id="KW-0961">Cell wall biogenesis/degradation</keyword>
<dbReference type="Gene3D" id="2.60.40.1760">
    <property type="entry name" value="glycosyl hydrolase (family 31)"/>
    <property type="match status" value="1"/>
</dbReference>